<reference evidence="1 2" key="1">
    <citation type="journal article" date="2016" name="Sci. Rep.">
        <title>The Dendrobium catenatum Lindl. genome sequence provides insights into polysaccharide synthase, floral development and adaptive evolution.</title>
        <authorList>
            <person name="Zhang G.Q."/>
            <person name="Xu Q."/>
            <person name="Bian C."/>
            <person name="Tsai W.C."/>
            <person name="Yeh C.M."/>
            <person name="Liu K.W."/>
            <person name="Yoshida K."/>
            <person name="Zhang L.S."/>
            <person name="Chang S.B."/>
            <person name="Chen F."/>
            <person name="Shi Y."/>
            <person name="Su Y.Y."/>
            <person name="Zhang Y.Q."/>
            <person name="Chen L.J."/>
            <person name="Yin Y."/>
            <person name="Lin M."/>
            <person name="Huang H."/>
            <person name="Deng H."/>
            <person name="Wang Z.W."/>
            <person name="Zhu S.L."/>
            <person name="Zhao X."/>
            <person name="Deng C."/>
            <person name="Niu S.C."/>
            <person name="Huang J."/>
            <person name="Wang M."/>
            <person name="Liu G.H."/>
            <person name="Yang H.J."/>
            <person name="Xiao X.J."/>
            <person name="Hsiao Y.Y."/>
            <person name="Wu W.L."/>
            <person name="Chen Y.Y."/>
            <person name="Mitsuda N."/>
            <person name="Ohme-Takagi M."/>
            <person name="Luo Y.B."/>
            <person name="Van de Peer Y."/>
            <person name="Liu Z.J."/>
        </authorList>
    </citation>
    <scope>NUCLEOTIDE SEQUENCE [LARGE SCALE GENOMIC DNA]</scope>
    <source>
        <tissue evidence="1">The whole plant</tissue>
    </source>
</reference>
<name>A0A2I0WYJ1_9ASPA</name>
<protein>
    <submittedName>
        <fullName evidence="1">Uncharacterized protein</fullName>
    </submittedName>
</protein>
<sequence length="99" mass="11075">MSYYFARKATTGFFSCLKQQSELSLFAGQKSLNAVFGLWKATCCCLWSYFLAKTAKASANNKSGCVEPNSYHCMLSYFGLEYTAQFDCSSNNAEAKQHQ</sequence>
<evidence type="ECO:0000313" key="2">
    <source>
        <dbReference type="Proteomes" id="UP000233837"/>
    </source>
</evidence>
<organism evidence="1 2">
    <name type="scientific">Dendrobium catenatum</name>
    <dbReference type="NCBI Taxonomy" id="906689"/>
    <lineage>
        <taxon>Eukaryota</taxon>
        <taxon>Viridiplantae</taxon>
        <taxon>Streptophyta</taxon>
        <taxon>Embryophyta</taxon>
        <taxon>Tracheophyta</taxon>
        <taxon>Spermatophyta</taxon>
        <taxon>Magnoliopsida</taxon>
        <taxon>Liliopsida</taxon>
        <taxon>Asparagales</taxon>
        <taxon>Orchidaceae</taxon>
        <taxon>Epidendroideae</taxon>
        <taxon>Malaxideae</taxon>
        <taxon>Dendrobiinae</taxon>
        <taxon>Dendrobium</taxon>
    </lineage>
</organism>
<evidence type="ECO:0000313" key="1">
    <source>
        <dbReference type="EMBL" id="PKU80707.1"/>
    </source>
</evidence>
<dbReference type="Proteomes" id="UP000233837">
    <property type="component" value="Unassembled WGS sequence"/>
</dbReference>
<dbReference type="AlphaFoldDB" id="A0A2I0WYJ1"/>
<gene>
    <name evidence="1" type="ORF">MA16_Dca024681</name>
</gene>
<proteinExistence type="predicted"/>
<keyword evidence="2" id="KW-1185">Reference proteome</keyword>
<accession>A0A2I0WYJ1</accession>
<dbReference type="EMBL" id="KZ502321">
    <property type="protein sequence ID" value="PKU80707.1"/>
    <property type="molecule type" value="Genomic_DNA"/>
</dbReference>
<reference evidence="1 2" key="2">
    <citation type="journal article" date="2017" name="Nature">
        <title>The Apostasia genome and the evolution of orchids.</title>
        <authorList>
            <person name="Zhang G.Q."/>
            <person name="Liu K.W."/>
            <person name="Li Z."/>
            <person name="Lohaus R."/>
            <person name="Hsiao Y.Y."/>
            <person name="Niu S.C."/>
            <person name="Wang J.Y."/>
            <person name="Lin Y.C."/>
            <person name="Xu Q."/>
            <person name="Chen L.J."/>
            <person name="Yoshida K."/>
            <person name="Fujiwara S."/>
            <person name="Wang Z.W."/>
            <person name="Zhang Y.Q."/>
            <person name="Mitsuda N."/>
            <person name="Wang M."/>
            <person name="Liu G.H."/>
            <person name="Pecoraro L."/>
            <person name="Huang H.X."/>
            <person name="Xiao X.J."/>
            <person name="Lin M."/>
            <person name="Wu X.Y."/>
            <person name="Wu W.L."/>
            <person name="Chen Y.Y."/>
            <person name="Chang S.B."/>
            <person name="Sakamoto S."/>
            <person name="Ohme-Takagi M."/>
            <person name="Yagi M."/>
            <person name="Zeng S.J."/>
            <person name="Shen C.Y."/>
            <person name="Yeh C.M."/>
            <person name="Luo Y.B."/>
            <person name="Tsai W.C."/>
            <person name="Van de Peer Y."/>
            <person name="Liu Z.J."/>
        </authorList>
    </citation>
    <scope>NUCLEOTIDE SEQUENCE [LARGE SCALE GENOMIC DNA]</scope>
    <source>
        <tissue evidence="1">The whole plant</tissue>
    </source>
</reference>